<name>A0A918Z9R9_9ACTN</name>
<dbReference type="Proteomes" id="UP000603227">
    <property type="component" value="Unassembled WGS sequence"/>
</dbReference>
<gene>
    <name evidence="2" type="ORF">GCM10017771_62380</name>
</gene>
<comment type="caution">
    <text evidence="2">The sequence shown here is derived from an EMBL/GenBank/DDBJ whole genome shotgun (WGS) entry which is preliminary data.</text>
</comment>
<dbReference type="EMBL" id="BNAT01000026">
    <property type="protein sequence ID" value="GHE42694.1"/>
    <property type="molecule type" value="Genomic_DNA"/>
</dbReference>
<evidence type="ECO:0000256" key="1">
    <source>
        <dbReference type="SAM" id="MobiDB-lite"/>
    </source>
</evidence>
<accession>A0A918Z9R9</accession>
<organism evidence="2 3">
    <name type="scientific">Streptomyces capitiformicae</name>
    <dbReference type="NCBI Taxonomy" id="2014920"/>
    <lineage>
        <taxon>Bacteria</taxon>
        <taxon>Bacillati</taxon>
        <taxon>Actinomycetota</taxon>
        <taxon>Actinomycetes</taxon>
        <taxon>Kitasatosporales</taxon>
        <taxon>Streptomycetaceae</taxon>
        <taxon>Streptomyces</taxon>
    </lineage>
</organism>
<reference evidence="2" key="2">
    <citation type="submission" date="2020-09" db="EMBL/GenBank/DDBJ databases">
        <authorList>
            <person name="Sun Q."/>
            <person name="Zhou Y."/>
        </authorList>
    </citation>
    <scope>NUCLEOTIDE SEQUENCE</scope>
    <source>
        <strain evidence="2">CGMCC 4.7403</strain>
    </source>
</reference>
<keyword evidence="3" id="KW-1185">Reference proteome</keyword>
<proteinExistence type="predicted"/>
<sequence length="370" mass="39227">MAYVYGGVVSQVRYGERSRNPLARTVELTEEHLRKGGRITPLSELNLGAMAEAFQRGYWVGGGGTERPLTRLPNGPGVVPVTRVTGTSTPVKVRQAAEFAHRLGELAVQRCGGPAQVAALAERARAEGVPLWIARRYAPGPAGPVTVAVDRRLVRVDVWGPHAPVVRIRAPHGFHRDAPEPSKGLTLTVGDVTAHLALTKRLRKSKSSVEVRLPGSHWVLRRESAKSSWLLRDERRVALLTRPFRHQVLDPGSVLLPLAPVHHESPDPLDAVMAHVFSVAFGIGDTTGLARFPSNRKRPSHESEPIALDEWWDRTWFSNLGNSSDDNEPGGSDGWGSDGGDSGGSGDGGGWGGDGGGGGGDGGGGGGGGN</sequence>
<evidence type="ECO:0000313" key="2">
    <source>
        <dbReference type="EMBL" id="GHE42694.1"/>
    </source>
</evidence>
<evidence type="ECO:0000313" key="3">
    <source>
        <dbReference type="Proteomes" id="UP000603227"/>
    </source>
</evidence>
<protein>
    <submittedName>
        <fullName evidence="2">Uncharacterized protein</fullName>
    </submittedName>
</protein>
<feature type="region of interest" description="Disordered" evidence="1">
    <location>
        <begin position="322"/>
        <end position="370"/>
    </location>
</feature>
<reference evidence="2" key="1">
    <citation type="journal article" date="2014" name="Int. J. Syst. Evol. Microbiol.">
        <title>Complete genome sequence of Corynebacterium casei LMG S-19264T (=DSM 44701T), isolated from a smear-ripened cheese.</title>
        <authorList>
            <consortium name="US DOE Joint Genome Institute (JGI-PGF)"/>
            <person name="Walter F."/>
            <person name="Albersmeier A."/>
            <person name="Kalinowski J."/>
            <person name="Ruckert C."/>
        </authorList>
    </citation>
    <scope>NUCLEOTIDE SEQUENCE</scope>
    <source>
        <strain evidence="2">CGMCC 4.7403</strain>
    </source>
</reference>
<dbReference type="AlphaFoldDB" id="A0A918Z9R9"/>
<feature type="compositionally biased region" description="Gly residues" evidence="1">
    <location>
        <begin position="331"/>
        <end position="370"/>
    </location>
</feature>